<dbReference type="CDD" id="cd23659">
    <property type="entry name" value="USP_At3g01520-like"/>
    <property type="match status" value="1"/>
</dbReference>
<gene>
    <name evidence="2" type="ORF">RJ640_017973</name>
</gene>
<dbReference type="PANTHER" id="PTHR31964:SF113">
    <property type="entry name" value="USPA DOMAIN-CONTAINING PROTEIN"/>
    <property type="match status" value="1"/>
</dbReference>
<dbReference type="EMBL" id="JAVXUO010001693">
    <property type="protein sequence ID" value="KAK2979958.1"/>
    <property type="molecule type" value="Genomic_DNA"/>
</dbReference>
<comment type="caution">
    <text evidence="2">The sequence shown here is derived from an EMBL/GenBank/DDBJ whole genome shotgun (WGS) entry which is preliminary data.</text>
</comment>
<evidence type="ECO:0000313" key="3">
    <source>
        <dbReference type="Proteomes" id="UP001187471"/>
    </source>
</evidence>
<sequence>MDRVMVAIEESDASGYALDWALHNLGESLAKAHLVIYTVQPHSDYDYVHGSSVAPPDLIRNLLETQKKVALALLDRAEAVGSAAGVVVETLTEVGEPKRTICDAVDRLNIQLLVFGSHGRGPLERTFLGSVSNYCVNNAKCPVLVVRKSSWNLHNSKLHHQSGEESEESLL</sequence>
<evidence type="ECO:0000313" key="2">
    <source>
        <dbReference type="EMBL" id="KAK2979958.1"/>
    </source>
</evidence>
<evidence type="ECO:0000259" key="1">
    <source>
        <dbReference type="Pfam" id="PF00582"/>
    </source>
</evidence>
<feature type="domain" description="UspA" evidence="1">
    <location>
        <begin position="2"/>
        <end position="147"/>
    </location>
</feature>
<name>A0AA88R632_9ASTE</name>
<reference evidence="2" key="1">
    <citation type="submission" date="2022-12" db="EMBL/GenBank/DDBJ databases">
        <title>Draft genome assemblies for two species of Escallonia (Escalloniales).</title>
        <authorList>
            <person name="Chanderbali A."/>
            <person name="Dervinis C."/>
            <person name="Anghel I."/>
            <person name="Soltis D."/>
            <person name="Soltis P."/>
            <person name="Zapata F."/>
        </authorList>
    </citation>
    <scope>NUCLEOTIDE SEQUENCE</scope>
    <source>
        <strain evidence="2">UCBG92.1500</strain>
        <tissue evidence="2">Leaf</tissue>
    </source>
</reference>
<dbReference type="InterPro" id="IPR006016">
    <property type="entry name" value="UspA"/>
</dbReference>
<dbReference type="Gene3D" id="3.40.50.620">
    <property type="entry name" value="HUPs"/>
    <property type="match status" value="1"/>
</dbReference>
<dbReference type="PRINTS" id="PR01438">
    <property type="entry name" value="UNVRSLSTRESS"/>
</dbReference>
<dbReference type="InterPro" id="IPR014729">
    <property type="entry name" value="Rossmann-like_a/b/a_fold"/>
</dbReference>
<dbReference type="SUPFAM" id="SSF52402">
    <property type="entry name" value="Adenine nucleotide alpha hydrolases-like"/>
    <property type="match status" value="1"/>
</dbReference>
<dbReference type="Pfam" id="PF00582">
    <property type="entry name" value="Usp"/>
    <property type="match status" value="1"/>
</dbReference>
<proteinExistence type="predicted"/>
<keyword evidence="3" id="KW-1185">Reference proteome</keyword>
<protein>
    <recommendedName>
        <fullName evidence="1">UspA domain-containing protein</fullName>
    </recommendedName>
</protein>
<dbReference type="PANTHER" id="PTHR31964">
    <property type="entry name" value="ADENINE NUCLEOTIDE ALPHA HYDROLASES-LIKE SUPERFAMILY PROTEIN"/>
    <property type="match status" value="1"/>
</dbReference>
<accession>A0AA88R632</accession>
<organism evidence="2 3">
    <name type="scientific">Escallonia rubra</name>
    <dbReference type="NCBI Taxonomy" id="112253"/>
    <lineage>
        <taxon>Eukaryota</taxon>
        <taxon>Viridiplantae</taxon>
        <taxon>Streptophyta</taxon>
        <taxon>Embryophyta</taxon>
        <taxon>Tracheophyta</taxon>
        <taxon>Spermatophyta</taxon>
        <taxon>Magnoliopsida</taxon>
        <taxon>eudicotyledons</taxon>
        <taxon>Gunneridae</taxon>
        <taxon>Pentapetalae</taxon>
        <taxon>asterids</taxon>
        <taxon>campanulids</taxon>
        <taxon>Escalloniales</taxon>
        <taxon>Escalloniaceae</taxon>
        <taxon>Escallonia</taxon>
    </lineage>
</organism>
<dbReference type="Proteomes" id="UP001187471">
    <property type="component" value="Unassembled WGS sequence"/>
</dbReference>
<dbReference type="AlphaFoldDB" id="A0AA88R632"/>
<dbReference type="InterPro" id="IPR006015">
    <property type="entry name" value="Universal_stress_UspA"/>
</dbReference>